<evidence type="ECO:0000256" key="2">
    <source>
        <dbReference type="ARBA" id="ARBA00023125"/>
    </source>
</evidence>
<dbReference type="Pfam" id="PF22451">
    <property type="entry name" value="NirdL-like_HTH"/>
    <property type="match status" value="1"/>
</dbReference>
<dbReference type="InterPro" id="IPR036390">
    <property type="entry name" value="WH_DNA-bd_sf"/>
</dbReference>
<dbReference type="SUPFAM" id="SSF46785">
    <property type="entry name" value="Winged helix' DNA-binding domain"/>
    <property type="match status" value="1"/>
</dbReference>
<dbReference type="EC" id="4.1.1.111" evidence="7"/>
<keyword evidence="2" id="KW-0238">DNA-binding</keyword>
<dbReference type="InterPro" id="IPR019888">
    <property type="entry name" value="Tscrpt_reg_AsnC-like"/>
</dbReference>
<dbReference type="Proteomes" id="UP000198304">
    <property type="component" value="Unassembled WGS sequence"/>
</dbReference>
<evidence type="ECO:0000313" key="10">
    <source>
        <dbReference type="EMBL" id="SNS11034.1"/>
    </source>
</evidence>
<keyword evidence="11" id="KW-1185">Reference proteome</keyword>
<dbReference type="OrthoDB" id="9806536at2"/>
<keyword evidence="4" id="KW-0456">Lyase</keyword>
<keyword evidence="3" id="KW-0804">Transcription</keyword>
<dbReference type="InterPro" id="IPR036388">
    <property type="entry name" value="WH-like_DNA-bd_sf"/>
</dbReference>
<organism evidence="10 11">
    <name type="scientific">Anaerovirgula multivorans</name>
    <dbReference type="NCBI Taxonomy" id="312168"/>
    <lineage>
        <taxon>Bacteria</taxon>
        <taxon>Bacillati</taxon>
        <taxon>Bacillota</taxon>
        <taxon>Clostridia</taxon>
        <taxon>Peptostreptococcales</taxon>
        <taxon>Natronincolaceae</taxon>
        <taxon>Anaerovirgula</taxon>
    </lineage>
</organism>
<accession>A0A239BVG6</accession>
<comment type="pathway">
    <text evidence="5">Porphyrin-containing compound metabolism.</text>
</comment>
<evidence type="ECO:0000256" key="1">
    <source>
        <dbReference type="ARBA" id="ARBA00023015"/>
    </source>
</evidence>
<dbReference type="RefSeq" id="WP_089281904.1">
    <property type="nucleotide sequence ID" value="NZ_FZOJ01000004.1"/>
</dbReference>
<proteinExistence type="inferred from homology"/>
<evidence type="ECO:0000256" key="5">
    <source>
        <dbReference type="ARBA" id="ARBA00023444"/>
    </source>
</evidence>
<dbReference type="InterPro" id="IPR050684">
    <property type="entry name" value="HTH-Siroheme_Decarb"/>
</dbReference>
<dbReference type="GO" id="GO:0043565">
    <property type="term" value="F:sequence-specific DNA binding"/>
    <property type="evidence" value="ECO:0007669"/>
    <property type="project" value="InterPro"/>
</dbReference>
<dbReference type="InterPro" id="IPR040523">
    <property type="entry name" value="AsnC_trans_reg2"/>
</dbReference>
<feature type="domain" description="HTH asnC-type" evidence="9">
    <location>
        <begin position="1"/>
        <end position="65"/>
    </location>
</feature>
<dbReference type="Gene3D" id="1.10.10.10">
    <property type="entry name" value="Winged helix-like DNA-binding domain superfamily/Winged helix DNA-binding domain"/>
    <property type="match status" value="1"/>
</dbReference>
<dbReference type="InterPro" id="IPR053953">
    <property type="entry name" value="NirdL-like_HTH"/>
</dbReference>
<evidence type="ECO:0000256" key="8">
    <source>
        <dbReference type="ARBA" id="ARBA00048470"/>
    </source>
</evidence>
<dbReference type="PROSITE" id="PS50956">
    <property type="entry name" value="HTH_ASNC_2"/>
    <property type="match status" value="1"/>
</dbReference>
<dbReference type="EMBL" id="FZOJ01000004">
    <property type="protein sequence ID" value="SNS11034.1"/>
    <property type="molecule type" value="Genomic_DNA"/>
</dbReference>
<comment type="catalytic activity">
    <reaction evidence="8">
        <text>siroheme + 2 H(+) = 12,18-didecarboxysiroheme + 2 CO2</text>
        <dbReference type="Rhea" id="RHEA:19093"/>
        <dbReference type="ChEBI" id="CHEBI:15378"/>
        <dbReference type="ChEBI" id="CHEBI:16526"/>
        <dbReference type="ChEBI" id="CHEBI:60052"/>
        <dbReference type="ChEBI" id="CHEBI:140497"/>
        <dbReference type="EC" id="4.1.1.111"/>
    </reaction>
</comment>
<dbReference type="PANTHER" id="PTHR43413">
    <property type="entry name" value="TRANSCRIPTIONAL REGULATOR, ASNC FAMILY"/>
    <property type="match status" value="1"/>
</dbReference>
<dbReference type="Pfam" id="PF17805">
    <property type="entry name" value="AsnC_trans_reg2"/>
    <property type="match status" value="1"/>
</dbReference>
<dbReference type="Gene3D" id="3.30.70.3460">
    <property type="match status" value="1"/>
</dbReference>
<evidence type="ECO:0000256" key="6">
    <source>
        <dbReference type="ARBA" id="ARBA00023457"/>
    </source>
</evidence>
<name>A0A239BVG6_9FIRM</name>
<dbReference type="PANTHER" id="PTHR43413:SF1">
    <property type="entry name" value="SIROHEME DECARBOXYLASE NIRL SUBUNIT"/>
    <property type="match status" value="1"/>
</dbReference>
<gene>
    <name evidence="10" type="ORF">SAMN05446037_1004121</name>
</gene>
<dbReference type="GO" id="GO:0016829">
    <property type="term" value="F:lyase activity"/>
    <property type="evidence" value="ECO:0007669"/>
    <property type="project" value="UniProtKB-KW"/>
</dbReference>
<keyword evidence="1" id="KW-0805">Transcription regulation</keyword>
<comment type="similarity">
    <text evidence="6">Belongs to the Ahb/Nir family.</text>
</comment>
<evidence type="ECO:0000313" key="11">
    <source>
        <dbReference type="Proteomes" id="UP000198304"/>
    </source>
</evidence>
<evidence type="ECO:0000256" key="4">
    <source>
        <dbReference type="ARBA" id="ARBA00023239"/>
    </source>
</evidence>
<sequence>MDLLDKKLLTMIQSDFPVANKPYQVIGDMLDISEAEVIDRIKRLKEAGIIRRIGGVFDSRKLGYYSTLCALKVSEEEIEKIAAIVNAIPGVTHNYVRNHAYNMWFTLIGPSKEEVDNTIKDLKRKIKVKEIMNLPAVNFFKVRVKFDLYQQCK</sequence>
<evidence type="ECO:0000259" key="9">
    <source>
        <dbReference type="PROSITE" id="PS50956"/>
    </source>
</evidence>
<evidence type="ECO:0000256" key="7">
    <source>
        <dbReference type="ARBA" id="ARBA00023471"/>
    </source>
</evidence>
<reference evidence="10 11" key="1">
    <citation type="submission" date="2017-06" db="EMBL/GenBank/DDBJ databases">
        <authorList>
            <person name="Kim H.J."/>
            <person name="Triplett B.A."/>
        </authorList>
    </citation>
    <scope>NUCLEOTIDE SEQUENCE [LARGE SCALE GENOMIC DNA]</scope>
    <source>
        <strain evidence="10 11">SCA</strain>
    </source>
</reference>
<dbReference type="AlphaFoldDB" id="A0A239BVG6"/>
<evidence type="ECO:0000256" key="3">
    <source>
        <dbReference type="ARBA" id="ARBA00023163"/>
    </source>
</evidence>
<protein>
    <recommendedName>
        <fullName evidence="7">siroheme decarboxylase</fullName>
        <ecNumber evidence="7">4.1.1.111</ecNumber>
    </recommendedName>
</protein>
<dbReference type="SMART" id="SM00344">
    <property type="entry name" value="HTH_ASNC"/>
    <property type="match status" value="1"/>
</dbReference>
<dbReference type="InterPro" id="IPR000485">
    <property type="entry name" value="AsnC-type_HTH_dom"/>
</dbReference>